<evidence type="ECO:0000259" key="1">
    <source>
        <dbReference type="Pfam" id="PF13449"/>
    </source>
</evidence>
<sequence length="512" mass="56437">MTLFENEDELNNTHSDYALIIKNNRDNISVIPAPYSEVAFYLWAIKIIRELNMQMKKFRLALLASSIAFSTSLWAQAIEVPATLAGHAVLPVKSTVAAPADAPTDLQQSGKYTSGQRVSTLGAVAGKSADRPTGIGLPITGQPLQGHSGIKHMPDGTYWVLTDNGFGSKANSPDAMLYLNHYDIDFKNGSATLLQTLFLHDPDKKVPFHITNESTDKRYLTGSDFDPESFQFADDALWIGDEFGPYLIKADLNGKVLAVFETQVDGKVVKSPDNPTLTLPGAPDGKQNFQVARSKGFEGMAVSPDGSKLYPMLEGALWNGEKFESIDGKRYLHVLEFDVKNQAWTGRSWQYVLEDNQNAIGDFNMIDAKHGLVIERDNGEGTADRACAAGAATDKCFSQIAKFKRVYKIAFSDENVGKPVEKVSYIDLLNIKDPQNLARKPLNNGVLTFPFFTIENVDVVDANHIIVGNDNRIERAFTFEYHASYSTVDASLTCRSRILSVLDNTFSCSVNH</sequence>
<feature type="domain" description="Phytase-like" evidence="1">
    <location>
        <begin position="142"/>
        <end position="471"/>
    </location>
</feature>
<organism evidence="2 3">
    <name type="scientific">Yersinia enterocolitica</name>
    <dbReference type="NCBI Taxonomy" id="630"/>
    <lineage>
        <taxon>Bacteria</taxon>
        <taxon>Pseudomonadati</taxon>
        <taxon>Pseudomonadota</taxon>
        <taxon>Gammaproteobacteria</taxon>
        <taxon>Enterobacterales</taxon>
        <taxon>Yersiniaceae</taxon>
        <taxon>Yersinia</taxon>
    </lineage>
</organism>
<proteinExistence type="predicted"/>
<evidence type="ECO:0000313" key="2">
    <source>
        <dbReference type="EMBL" id="CNE12737.1"/>
    </source>
</evidence>
<name>A0ABM9S4H1_YEREN</name>
<reference evidence="2 3" key="1">
    <citation type="submission" date="2015-03" db="EMBL/GenBank/DDBJ databases">
        <authorList>
            <consortium name="Pathogen Informatics"/>
            <person name="Murphy D."/>
        </authorList>
    </citation>
    <scope>NUCLEOTIDE SEQUENCE [LARGE SCALE GENOMIC DNA]</scope>
    <source>
        <strain evidence="2 3">IP05342</strain>
    </source>
</reference>
<dbReference type="EMBL" id="CPXJ01000039">
    <property type="protein sequence ID" value="CNE12737.1"/>
    <property type="molecule type" value="Genomic_DNA"/>
</dbReference>
<dbReference type="Pfam" id="PF13449">
    <property type="entry name" value="Phytase-like"/>
    <property type="match status" value="1"/>
</dbReference>
<gene>
    <name evidence="2" type="ORF">ERS137959_03057</name>
</gene>
<dbReference type="SUPFAM" id="SSF63829">
    <property type="entry name" value="Calcium-dependent phosphotriesterase"/>
    <property type="match status" value="1"/>
</dbReference>
<keyword evidence="3" id="KW-1185">Reference proteome</keyword>
<comment type="caution">
    <text evidence="2">The sequence shown here is derived from an EMBL/GenBank/DDBJ whole genome shotgun (WGS) entry which is preliminary data.</text>
</comment>
<accession>A0ABM9S4H1</accession>
<dbReference type="InterPro" id="IPR027372">
    <property type="entry name" value="Phytase-like_dom"/>
</dbReference>
<dbReference type="PANTHER" id="PTHR37957">
    <property type="entry name" value="BLR7070 PROTEIN"/>
    <property type="match status" value="1"/>
</dbReference>
<dbReference type="PANTHER" id="PTHR37957:SF1">
    <property type="entry name" value="PHYTASE-LIKE DOMAIN-CONTAINING PROTEIN"/>
    <property type="match status" value="1"/>
</dbReference>
<protein>
    <submittedName>
        <fullName evidence="2">Uncharacterized protein conserved in bacteria</fullName>
    </submittedName>
</protein>
<evidence type="ECO:0000313" key="3">
    <source>
        <dbReference type="Proteomes" id="UP000041601"/>
    </source>
</evidence>
<dbReference type="Proteomes" id="UP000041601">
    <property type="component" value="Unassembled WGS sequence"/>
</dbReference>